<dbReference type="Gene3D" id="1.10.3370.10">
    <property type="entry name" value="SecY subunit domain"/>
    <property type="match status" value="1"/>
</dbReference>
<comment type="caution">
    <text evidence="2">The sequence shown here is derived from an EMBL/GenBank/DDBJ whole genome shotgun (WGS) entry which is preliminary data.</text>
</comment>
<keyword evidence="1" id="KW-1133">Transmembrane helix</keyword>
<dbReference type="Proteomes" id="UP000192638">
    <property type="component" value="Unassembled WGS sequence"/>
</dbReference>
<protein>
    <submittedName>
        <fullName evidence="2">Uncharacterized protein</fullName>
    </submittedName>
</protein>
<dbReference type="AlphaFoldDB" id="A0A1V9R100"/>
<feature type="transmembrane region" description="Helical" evidence="1">
    <location>
        <begin position="85"/>
        <end position="106"/>
    </location>
</feature>
<dbReference type="RefSeq" id="WP_081530133.1">
    <property type="nucleotide sequence ID" value="NZ_NBEB01000002.1"/>
</dbReference>
<feature type="transmembrane region" description="Helical" evidence="1">
    <location>
        <begin position="54"/>
        <end position="73"/>
    </location>
</feature>
<keyword evidence="1" id="KW-0812">Transmembrane</keyword>
<dbReference type="EMBL" id="NBEB01000002">
    <property type="protein sequence ID" value="OQQ86785.1"/>
    <property type="molecule type" value="Genomic_DNA"/>
</dbReference>
<keyword evidence="1" id="KW-0472">Membrane</keyword>
<proteinExistence type="predicted"/>
<name>A0A1V9R100_9LACO</name>
<dbReference type="SUPFAM" id="SSF103491">
    <property type="entry name" value="Preprotein translocase SecY subunit"/>
    <property type="match status" value="1"/>
</dbReference>
<evidence type="ECO:0000256" key="1">
    <source>
        <dbReference type="SAM" id="Phobius"/>
    </source>
</evidence>
<sequence length="193" mass="21319">MTTAVILTIYILGSSIPIPLGDTVAEAKSNYIMQLTSSATGGNLTKLMLMSMGLGPYMVVMILWSVLAMIKPLGLGNLSEKESGYVRNLITLVVSIIQAIGIVMNFDLKLDLMYKAGIIDERVTLGDRDILADYEDKQRVLDEMMITEIMNFNVAAVRDLCSQVMNNEYNAAMGKLSESWKPKLDKLRSELAD</sequence>
<reference evidence="2 3" key="1">
    <citation type="submission" date="2017-03" db="EMBL/GenBank/DDBJ databases">
        <title>Phylogenomics and comparative genomics of Lactobacillus salivarius, a mammalian gut commensal.</title>
        <authorList>
            <person name="Harris H.M."/>
        </authorList>
    </citation>
    <scope>NUCLEOTIDE SEQUENCE [LARGE SCALE GENOMIC DNA]</scope>
    <source>
        <strain evidence="2 3">LMG 14477</strain>
    </source>
</reference>
<dbReference type="InterPro" id="IPR023201">
    <property type="entry name" value="SecY_dom_sf"/>
</dbReference>
<evidence type="ECO:0000313" key="2">
    <source>
        <dbReference type="EMBL" id="OQQ86785.1"/>
    </source>
</evidence>
<evidence type="ECO:0000313" key="3">
    <source>
        <dbReference type="Proteomes" id="UP000192638"/>
    </source>
</evidence>
<organism evidence="2 3">
    <name type="scientific">Ligilactobacillus salivarius</name>
    <dbReference type="NCBI Taxonomy" id="1624"/>
    <lineage>
        <taxon>Bacteria</taxon>
        <taxon>Bacillati</taxon>
        <taxon>Bacillota</taxon>
        <taxon>Bacilli</taxon>
        <taxon>Lactobacillales</taxon>
        <taxon>Lactobacillaceae</taxon>
        <taxon>Ligilactobacillus</taxon>
    </lineage>
</organism>
<accession>A0A1V9R100</accession>
<gene>
    <name evidence="2" type="ORF">B6U60_00325</name>
</gene>